<feature type="compositionally biased region" description="Polar residues" evidence="1">
    <location>
        <begin position="45"/>
        <end position="65"/>
    </location>
</feature>
<feature type="region of interest" description="Disordered" evidence="1">
    <location>
        <begin position="1"/>
        <end position="85"/>
    </location>
</feature>
<name>A0A420HZ30_9PEZI</name>
<dbReference type="EMBL" id="MCFK01003161">
    <property type="protein sequence ID" value="RKF62678.1"/>
    <property type="molecule type" value="Genomic_DNA"/>
</dbReference>
<dbReference type="OrthoDB" id="3564804at2759"/>
<protein>
    <submittedName>
        <fullName evidence="2">Putative glycosyl</fullName>
    </submittedName>
</protein>
<sequence>MNGNQSPYYNDHLDDPFKPLNPVSQHKSNYRGTDHPNKEEFMYQNKINNNRPHFHGQSSTYQHRQYNPPLHIPKQPSYHHEKTDQVPAQELGTLSRIYRDEDTYGGSDDCLDLCIGIFYDTCRKANVNHQYLKDAFSIMLKGSISQRILSHVPAY</sequence>
<keyword evidence="3" id="KW-1185">Reference proteome</keyword>
<evidence type="ECO:0000313" key="3">
    <source>
        <dbReference type="Proteomes" id="UP000286134"/>
    </source>
</evidence>
<gene>
    <name evidence="2" type="ORF">OnM2_031057</name>
</gene>
<feature type="compositionally biased region" description="Polar residues" evidence="1">
    <location>
        <begin position="22"/>
        <end position="31"/>
    </location>
</feature>
<comment type="caution">
    <text evidence="2">The sequence shown here is derived from an EMBL/GenBank/DDBJ whole genome shotgun (WGS) entry which is preliminary data.</text>
</comment>
<organism evidence="2 3">
    <name type="scientific">Erysiphe neolycopersici</name>
    <dbReference type="NCBI Taxonomy" id="212602"/>
    <lineage>
        <taxon>Eukaryota</taxon>
        <taxon>Fungi</taxon>
        <taxon>Dikarya</taxon>
        <taxon>Ascomycota</taxon>
        <taxon>Pezizomycotina</taxon>
        <taxon>Leotiomycetes</taxon>
        <taxon>Erysiphales</taxon>
        <taxon>Erysiphaceae</taxon>
        <taxon>Erysiphe</taxon>
    </lineage>
</organism>
<dbReference type="AlphaFoldDB" id="A0A420HZ30"/>
<evidence type="ECO:0000256" key="1">
    <source>
        <dbReference type="SAM" id="MobiDB-lite"/>
    </source>
</evidence>
<evidence type="ECO:0000313" key="2">
    <source>
        <dbReference type="EMBL" id="RKF62678.1"/>
    </source>
</evidence>
<reference evidence="2 3" key="1">
    <citation type="journal article" date="2018" name="BMC Genomics">
        <title>Comparative genome analyses reveal sequence features reflecting distinct modes of host-adaptation between dicot and monocot powdery mildew.</title>
        <authorList>
            <person name="Wu Y."/>
            <person name="Ma X."/>
            <person name="Pan Z."/>
            <person name="Kale S.D."/>
            <person name="Song Y."/>
            <person name="King H."/>
            <person name="Zhang Q."/>
            <person name="Presley C."/>
            <person name="Deng X."/>
            <person name="Wei C.I."/>
            <person name="Xiao S."/>
        </authorList>
    </citation>
    <scope>NUCLEOTIDE SEQUENCE [LARGE SCALE GENOMIC DNA]</scope>
    <source>
        <strain evidence="2">UMSG2</strain>
    </source>
</reference>
<dbReference type="Proteomes" id="UP000286134">
    <property type="component" value="Unassembled WGS sequence"/>
</dbReference>
<feature type="compositionally biased region" description="Basic and acidic residues" evidence="1">
    <location>
        <begin position="32"/>
        <end position="41"/>
    </location>
</feature>
<accession>A0A420HZ30</accession>
<proteinExistence type="predicted"/>